<gene>
    <name evidence="1" type="ORF">B0T18DRAFT_489269</name>
</gene>
<name>A0AA40EWE6_9PEZI</name>
<comment type="caution">
    <text evidence="1">The sequence shown here is derived from an EMBL/GenBank/DDBJ whole genome shotgun (WGS) entry which is preliminary data.</text>
</comment>
<proteinExistence type="predicted"/>
<dbReference type="PANTHER" id="PTHR24148">
    <property type="entry name" value="ANKYRIN REPEAT DOMAIN-CONTAINING PROTEIN 39 HOMOLOG-RELATED"/>
    <property type="match status" value="1"/>
</dbReference>
<dbReference type="Proteomes" id="UP001172155">
    <property type="component" value="Unassembled WGS sequence"/>
</dbReference>
<evidence type="ECO:0000313" key="2">
    <source>
        <dbReference type="Proteomes" id="UP001172155"/>
    </source>
</evidence>
<keyword evidence="2" id="KW-1185">Reference proteome</keyword>
<dbReference type="PANTHER" id="PTHR24148:SF64">
    <property type="entry name" value="HETEROKARYON INCOMPATIBILITY DOMAIN-CONTAINING PROTEIN"/>
    <property type="match status" value="1"/>
</dbReference>
<evidence type="ECO:0008006" key="3">
    <source>
        <dbReference type="Google" id="ProtNLM"/>
    </source>
</evidence>
<dbReference type="InterPro" id="IPR052895">
    <property type="entry name" value="HetReg/Transcr_Mod"/>
</dbReference>
<accession>A0AA40EWE6</accession>
<sequence>MCTPVCVPELPFFGPPHHATPHHARPIPTAGLETESRLLVLLFTGAYVFWSNYSDSRYPRLEHPGSTIRILTIQPSRWRWRPISATLEAVPLSDRPEFDALTYSWGDPRASKTGISHREGEPDPLMVDIYSRAKTVKMWLGNHKGPRWVEKAGELDWYGEWAIGHAKKHFPSARYWLYRLASEGYWKRTWIIQEVGMASSIQVHFGEQQSMPWREFIKIIEWYRETDMAADVREILRLNALRDTMHLDRKSYSLGNLLSEFYDNYASEPRDKVFAFLMMANECRNGCIDANYTKSKYEIYEDVLTTLNSSSDTTPDVPIDMVHLAATIRRSLSRKSTLVPKKPEYFGREADPNTFFYSRCGDDSAASCLHGNGTMNERGLEALWLDRAWDGIRWLGRLITWKHPQYTSAWPENPPFEQPDMWIPPGGTPEEGVDGLGIRIRGIISGRVGHVGPSYSPFISDVKVARHWTTEVDFYKNLMDRQYARGVNDKLMSLLYGRSPYALIKRVGALNSTRVEKPNDPGLFLGEPPDVMAGLIPSCALRGDLIIQFLGSDTALVIRSRVDGGYQLVGRALVVKGYEFDWDRPRDRTLFQPNSSVSLELSLEIMTLTSLTLDTLHGRIPHHITQGRIRGSSGQISYSSPQLTLNSS</sequence>
<reference evidence="1" key="1">
    <citation type="submission" date="2023-06" db="EMBL/GenBank/DDBJ databases">
        <title>Genome-scale phylogeny and comparative genomics of the fungal order Sordariales.</title>
        <authorList>
            <consortium name="Lawrence Berkeley National Laboratory"/>
            <person name="Hensen N."/>
            <person name="Bonometti L."/>
            <person name="Westerberg I."/>
            <person name="Brannstrom I.O."/>
            <person name="Guillou S."/>
            <person name="Cros-Aarteil S."/>
            <person name="Calhoun S."/>
            <person name="Haridas S."/>
            <person name="Kuo A."/>
            <person name="Mondo S."/>
            <person name="Pangilinan J."/>
            <person name="Riley R."/>
            <person name="LaButti K."/>
            <person name="Andreopoulos B."/>
            <person name="Lipzen A."/>
            <person name="Chen C."/>
            <person name="Yanf M."/>
            <person name="Daum C."/>
            <person name="Ng V."/>
            <person name="Clum A."/>
            <person name="Steindorff A."/>
            <person name="Ohm R."/>
            <person name="Martin F."/>
            <person name="Silar P."/>
            <person name="Natvig D."/>
            <person name="Lalanne C."/>
            <person name="Gautier V."/>
            <person name="Ament-velasquez S.L."/>
            <person name="Kruys A."/>
            <person name="Hutchinson M.I."/>
            <person name="Powell A.J."/>
            <person name="Barry K."/>
            <person name="Miller A.N."/>
            <person name="Grigoriev I.V."/>
            <person name="Debuchy R."/>
            <person name="Gladieux P."/>
            <person name="Thoren M.H."/>
            <person name="Johannesson H."/>
        </authorList>
    </citation>
    <scope>NUCLEOTIDE SEQUENCE</scope>
    <source>
        <strain evidence="1">SMH3187-1</strain>
    </source>
</reference>
<organism evidence="1 2">
    <name type="scientific">Schizothecium vesticola</name>
    <dbReference type="NCBI Taxonomy" id="314040"/>
    <lineage>
        <taxon>Eukaryota</taxon>
        <taxon>Fungi</taxon>
        <taxon>Dikarya</taxon>
        <taxon>Ascomycota</taxon>
        <taxon>Pezizomycotina</taxon>
        <taxon>Sordariomycetes</taxon>
        <taxon>Sordariomycetidae</taxon>
        <taxon>Sordariales</taxon>
        <taxon>Schizotheciaceae</taxon>
        <taxon>Schizothecium</taxon>
    </lineage>
</organism>
<protein>
    <recommendedName>
        <fullName evidence="3">Heterokaryon incompatibility domain-containing protein</fullName>
    </recommendedName>
</protein>
<dbReference type="AlphaFoldDB" id="A0AA40EWE6"/>
<dbReference type="EMBL" id="JAUKUD010000004">
    <property type="protein sequence ID" value="KAK0746787.1"/>
    <property type="molecule type" value="Genomic_DNA"/>
</dbReference>
<evidence type="ECO:0000313" key="1">
    <source>
        <dbReference type="EMBL" id="KAK0746787.1"/>
    </source>
</evidence>